<protein>
    <submittedName>
        <fullName evidence="1">Uncharacterized protein</fullName>
    </submittedName>
</protein>
<dbReference type="AlphaFoldDB" id="Q23AC4"/>
<dbReference type="OrthoDB" id="10519441at2759"/>
<dbReference type="InParanoid" id="Q23AC4"/>
<dbReference type="HOGENOM" id="CLU_1196970_0_0_1"/>
<sequence>MDEEKFNPFEIEKILDDRWKKEYYYKQMQTFSVLKLQVDMLNRINQKIPPLEQDDEYRDVLFTNTLKEEQAFPNYFYWARQHLSETKGIDGYSKYSEIVKKCQRRKMEFWKKYSNYPPTTDEKEQTKKIIRKVKWEYKGPSLATFFGLSVATMFLLNIAKGSHQSKVILVFLGFFSGNLYADFRNSESIFNNIPPLPDKEAEFEREKIINYCFPVDIQLMSKAFLE</sequence>
<evidence type="ECO:0000313" key="1">
    <source>
        <dbReference type="EMBL" id="EAR93568.2"/>
    </source>
</evidence>
<reference evidence="2" key="1">
    <citation type="journal article" date="2006" name="PLoS Biol.">
        <title>Macronuclear genome sequence of the ciliate Tetrahymena thermophila, a model eukaryote.</title>
        <authorList>
            <person name="Eisen J.A."/>
            <person name="Coyne R.S."/>
            <person name="Wu M."/>
            <person name="Wu D."/>
            <person name="Thiagarajan M."/>
            <person name="Wortman J.R."/>
            <person name="Badger J.H."/>
            <person name="Ren Q."/>
            <person name="Amedeo P."/>
            <person name="Jones K.M."/>
            <person name="Tallon L.J."/>
            <person name="Delcher A.L."/>
            <person name="Salzberg S.L."/>
            <person name="Silva J.C."/>
            <person name="Haas B.J."/>
            <person name="Majoros W.H."/>
            <person name="Farzad M."/>
            <person name="Carlton J.M."/>
            <person name="Smith R.K. Jr."/>
            <person name="Garg J."/>
            <person name="Pearlman R.E."/>
            <person name="Karrer K.M."/>
            <person name="Sun L."/>
            <person name="Manning G."/>
            <person name="Elde N.C."/>
            <person name="Turkewitz A.P."/>
            <person name="Asai D.J."/>
            <person name="Wilkes D.E."/>
            <person name="Wang Y."/>
            <person name="Cai H."/>
            <person name="Collins K."/>
            <person name="Stewart B.A."/>
            <person name="Lee S.R."/>
            <person name="Wilamowska K."/>
            <person name="Weinberg Z."/>
            <person name="Ruzzo W.L."/>
            <person name="Wloga D."/>
            <person name="Gaertig J."/>
            <person name="Frankel J."/>
            <person name="Tsao C.-C."/>
            <person name="Gorovsky M.A."/>
            <person name="Keeling P.J."/>
            <person name="Waller R.F."/>
            <person name="Patron N.J."/>
            <person name="Cherry J.M."/>
            <person name="Stover N.A."/>
            <person name="Krieger C.J."/>
            <person name="del Toro C."/>
            <person name="Ryder H.F."/>
            <person name="Williamson S.C."/>
            <person name="Barbeau R.A."/>
            <person name="Hamilton E.P."/>
            <person name="Orias E."/>
        </authorList>
    </citation>
    <scope>NUCLEOTIDE SEQUENCE [LARGE SCALE GENOMIC DNA]</scope>
    <source>
        <strain evidence="2">SB210</strain>
    </source>
</reference>
<gene>
    <name evidence="1" type="ORF">TTHERM_00426350</name>
</gene>
<organism evidence="1 2">
    <name type="scientific">Tetrahymena thermophila (strain SB210)</name>
    <dbReference type="NCBI Taxonomy" id="312017"/>
    <lineage>
        <taxon>Eukaryota</taxon>
        <taxon>Sar</taxon>
        <taxon>Alveolata</taxon>
        <taxon>Ciliophora</taxon>
        <taxon>Intramacronucleata</taxon>
        <taxon>Oligohymenophorea</taxon>
        <taxon>Hymenostomatida</taxon>
        <taxon>Tetrahymenina</taxon>
        <taxon>Tetrahymenidae</taxon>
        <taxon>Tetrahymena</taxon>
    </lineage>
</organism>
<dbReference type="EMBL" id="GG662724">
    <property type="protein sequence ID" value="EAR93568.2"/>
    <property type="molecule type" value="Genomic_DNA"/>
</dbReference>
<name>Q23AC4_TETTS</name>
<keyword evidence="2" id="KW-1185">Reference proteome</keyword>
<dbReference type="RefSeq" id="XP_001013813.2">
    <property type="nucleotide sequence ID" value="XM_001013813.2"/>
</dbReference>
<dbReference type="GeneID" id="7834348"/>
<dbReference type="KEGG" id="tet:TTHERM_00426350"/>
<accession>Q23AC4</accession>
<dbReference type="Proteomes" id="UP000009168">
    <property type="component" value="Unassembled WGS sequence"/>
</dbReference>
<proteinExistence type="predicted"/>
<evidence type="ECO:0000313" key="2">
    <source>
        <dbReference type="Proteomes" id="UP000009168"/>
    </source>
</evidence>